<comment type="caution">
    <text evidence="8">The sequence shown here is derived from an EMBL/GenBank/DDBJ whole genome shotgun (WGS) entry which is preliminary data.</text>
</comment>
<comment type="catalytic activity">
    <reaction evidence="5">
        <text>a 2'-deoxyadenosine in DNA + S-adenosyl-L-methionine = an N(6)-methyl-2'-deoxyadenosine in DNA + S-adenosyl-L-homocysteine + H(+)</text>
        <dbReference type="Rhea" id="RHEA:15197"/>
        <dbReference type="Rhea" id="RHEA-COMP:12418"/>
        <dbReference type="Rhea" id="RHEA-COMP:12419"/>
        <dbReference type="ChEBI" id="CHEBI:15378"/>
        <dbReference type="ChEBI" id="CHEBI:57856"/>
        <dbReference type="ChEBI" id="CHEBI:59789"/>
        <dbReference type="ChEBI" id="CHEBI:90615"/>
        <dbReference type="ChEBI" id="CHEBI:90616"/>
        <dbReference type="EC" id="2.1.1.72"/>
    </reaction>
</comment>
<dbReference type="InterPro" id="IPR011639">
    <property type="entry name" value="MethylTrfase_TaqI-like_dom"/>
</dbReference>
<evidence type="ECO:0000313" key="9">
    <source>
        <dbReference type="Proteomes" id="UP000658514"/>
    </source>
</evidence>
<keyword evidence="4" id="KW-0949">S-adenosyl-L-methionine</keyword>
<feature type="domain" description="Type II methyltransferase M.TaqI-like" evidence="7">
    <location>
        <begin position="643"/>
        <end position="976"/>
    </location>
</feature>
<feature type="compositionally biased region" description="Acidic residues" evidence="6">
    <location>
        <begin position="485"/>
        <end position="494"/>
    </location>
</feature>
<evidence type="ECO:0000256" key="3">
    <source>
        <dbReference type="ARBA" id="ARBA00022679"/>
    </source>
</evidence>
<dbReference type="InterPro" id="IPR002052">
    <property type="entry name" value="DNA_methylase_N6_adenine_CS"/>
</dbReference>
<dbReference type="Proteomes" id="UP000658514">
    <property type="component" value="Unassembled WGS sequence"/>
</dbReference>
<dbReference type="PANTHER" id="PTHR33841:SF1">
    <property type="entry name" value="DNA METHYLTRANSFERASE A"/>
    <property type="match status" value="1"/>
</dbReference>
<evidence type="ECO:0000256" key="1">
    <source>
        <dbReference type="ARBA" id="ARBA00011900"/>
    </source>
</evidence>
<dbReference type="SUPFAM" id="SSF53335">
    <property type="entry name" value="S-adenosyl-L-methionine-dependent methyltransferases"/>
    <property type="match status" value="1"/>
</dbReference>
<dbReference type="InterPro" id="IPR050953">
    <property type="entry name" value="N4_N6_ade-DNA_methylase"/>
</dbReference>
<accession>A0ABR8A9B9</accession>
<dbReference type="EC" id="2.1.1.72" evidence="1"/>
<dbReference type="Gene3D" id="3.40.50.150">
    <property type="entry name" value="Vaccinia Virus protein VP39"/>
    <property type="match status" value="2"/>
</dbReference>
<evidence type="ECO:0000313" key="8">
    <source>
        <dbReference type="EMBL" id="MBD2195656.1"/>
    </source>
</evidence>
<keyword evidence="2 8" id="KW-0489">Methyltransferase</keyword>
<evidence type="ECO:0000256" key="4">
    <source>
        <dbReference type="ARBA" id="ARBA00022691"/>
    </source>
</evidence>
<dbReference type="PANTHER" id="PTHR33841">
    <property type="entry name" value="DNA METHYLTRANSFERASE YEEA-RELATED"/>
    <property type="match status" value="1"/>
</dbReference>
<evidence type="ECO:0000256" key="6">
    <source>
        <dbReference type="SAM" id="MobiDB-lite"/>
    </source>
</evidence>
<protein>
    <recommendedName>
        <fullName evidence="1">site-specific DNA-methyltransferase (adenine-specific)</fullName>
        <ecNumber evidence="1">2.1.1.72</ecNumber>
    </recommendedName>
</protein>
<dbReference type="RefSeq" id="WP_190540063.1">
    <property type="nucleotide sequence ID" value="NZ_CAWPNO010000024.1"/>
</dbReference>
<evidence type="ECO:0000259" key="7">
    <source>
        <dbReference type="Pfam" id="PF07669"/>
    </source>
</evidence>
<evidence type="ECO:0000256" key="5">
    <source>
        <dbReference type="ARBA" id="ARBA00047942"/>
    </source>
</evidence>
<feature type="region of interest" description="Disordered" evidence="6">
    <location>
        <begin position="478"/>
        <end position="500"/>
    </location>
</feature>
<gene>
    <name evidence="8" type="ORF">H6G24_09170</name>
</gene>
<dbReference type="GO" id="GO:0008168">
    <property type="term" value="F:methyltransferase activity"/>
    <property type="evidence" value="ECO:0007669"/>
    <property type="project" value="UniProtKB-KW"/>
</dbReference>
<dbReference type="EMBL" id="JACJQH010000012">
    <property type="protein sequence ID" value="MBD2195656.1"/>
    <property type="molecule type" value="Genomic_DNA"/>
</dbReference>
<organism evidence="8 9">
    <name type="scientific">Calothrix parietina FACHB-288</name>
    <dbReference type="NCBI Taxonomy" id="2692896"/>
    <lineage>
        <taxon>Bacteria</taxon>
        <taxon>Bacillati</taxon>
        <taxon>Cyanobacteriota</taxon>
        <taxon>Cyanophyceae</taxon>
        <taxon>Nostocales</taxon>
        <taxon>Calotrichaceae</taxon>
        <taxon>Calothrix</taxon>
    </lineage>
</organism>
<proteinExistence type="predicted"/>
<keyword evidence="9" id="KW-1185">Reference proteome</keyword>
<dbReference type="Pfam" id="PF07669">
    <property type="entry name" value="Eco57I"/>
    <property type="match status" value="1"/>
</dbReference>
<reference evidence="8 9" key="1">
    <citation type="journal article" date="2020" name="ISME J.">
        <title>Comparative genomics reveals insights into cyanobacterial evolution and habitat adaptation.</title>
        <authorList>
            <person name="Chen M.Y."/>
            <person name="Teng W.K."/>
            <person name="Zhao L."/>
            <person name="Hu C.X."/>
            <person name="Zhou Y.K."/>
            <person name="Han B.P."/>
            <person name="Song L.R."/>
            <person name="Shu W.S."/>
        </authorList>
    </citation>
    <scope>NUCLEOTIDE SEQUENCE [LARGE SCALE GENOMIC DNA]</scope>
    <source>
        <strain evidence="8 9">FACHB-288</strain>
    </source>
</reference>
<keyword evidence="3" id="KW-0808">Transferase</keyword>
<sequence length="1611" mass="188159">MSKLTGITNENEFYSNHYLDAILNDDIKGIAQRWREAAAENETKSPPELLGSLAAPYFRLINNFNKEKDIAERIILQQQWLSDFFGVLGYQIEPSQRILDEGQILPVLCEIKKTNGVPLLWIIEALPEGDEVIDILDLSLNKAQFTEQDNDDINAELISSEITIEDIISDYIFSQDEPPRWLLLANVHQIILIDRFKWNASRLLRFDLSEILSRKESDTLLATATLLHKEHTCPSEGTALLDELDENSHRHAFSVSDDLKYALRKSIEILGNEAVWYVRNKLKTGVFSGQLDEGQLSIECLRYMYRLLFLFYIEARRDLGYAPMNAEIYREGYSLESLRELEQVELRTEEDKNGYFINASLTKLFEIIWQGYAPSNVGTLYLPEEKIYDNTFELAPLKSHLFDPERTKLLNRVKFRNSVLREVIELMSLSREGKGKRRGRISYAQLGINQLGAVYESLLCFRGFFAEADLYEVQRAEKTTKTSAGDDDEEEVEEETPKRGKNKYDELDVAYFVKLEDLENYTMAERVFNADGTPKMYRKGEFIYRLAGRDRQNSASYYTPESLTRCLVKYALKELLKDKTADDILKLKICEPAMGSAAFLNEAVNQLAEKYLELKQDELNKRIPHDEYLQEKQKVKMFLADRNVFGIDLNPVAVELAEVSLWLNCIYKPENRKAFVPWFGMQLHCGNSLMGARRQVYSTTLIPRKKKQPYWFDHEPQRVMVGDKLPDGVVFHFLLPDPGMANYTDKVIKSLAPKEIETINNWRKEFCKDFYEDFDVDRLVALSQRIDELWQRHTEELRMMRQRTTDPLSIFGYEEDAHQSSTLEIKDKILAQEKLSEGVGNSSSYRRLKFVMDYWCALWFWQIEKADLLPSRYEYFMELAVILGETEMTFEPEPELPLFPETALQNEVQKFVEDYKFVNVAKLAERFPRLGLVAKIAEEKRFFHWELEFADIFADNSGFDFILGNPPWLKVEWQESDVLGDSEPLFELQKFSASKIAKLREETFVKYPNLKFEYFRIFEFFDGYQNFLNGYQNYPFLEGQKPNLYKCFIPQSWLFSNNQGIQSFIHQESNYDDPKGGIFREAIYPRLKYHFQFINELQLFKDVDHHTKYSINIYGQFLEDNKFYNISNLFLPKTIDICFEHDGQGKIPGIKNDEGRWDIVGHSKRIVHVGQKTLSLFSRLYDQANTPALKARLPALHSQQLLSVLEKFAKQSRRLVDLNDEYFSTVMFDETDAQKNGIIQQKTCFSDGIEIWVLSGPHFFVGNPLNKTPRAICTANGHYDPIDLTNIPNDYLPRTNYLPSCDMTNYCSRIPHVNWIEEENIQPCKVTDYYRYVFRKMLNLSAERTLVNSIIPKRVTHTKSCVSVIFKDQTKLLSFAAFSSSLCYDFFLKTTGKNNITDELVSQFPFVETNIEVYLRALVLNCLTVYYTELWERNYTIKFNQDTWTKNDHRLNNNFFKNLTPNWQRDIALRTDYERRQALIEIDVLAAMALGLTLDELITIYRVQFPVMRQYEKDTWYDQNGRIVFTISKGLVGVGFPRKGKKGEQGWEDIKDMKTGTVERTIIDDTMPGGPIERTIIYEAPFDRCDREEDYRIAWEAFEKRFANNDNDVEN</sequence>
<dbReference type="InterPro" id="IPR029063">
    <property type="entry name" value="SAM-dependent_MTases_sf"/>
</dbReference>
<name>A0ABR8A9B9_9CYAN</name>
<dbReference type="GO" id="GO:0032259">
    <property type="term" value="P:methylation"/>
    <property type="evidence" value="ECO:0007669"/>
    <property type="project" value="UniProtKB-KW"/>
</dbReference>
<dbReference type="PROSITE" id="PS00092">
    <property type="entry name" value="N6_MTASE"/>
    <property type="match status" value="1"/>
</dbReference>
<evidence type="ECO:0000256" key="2">
    <source>
        <dbReference type="ARBA" id="ARBA00022603"/>
    </source>
</evidence>